<evidence type="ECO:0000256" key="1">
    <source>
        <dbReference type="SAM" id="MobiDB-lite"/>
    </source>
</evidence>
<protein>
    <submittedName>
        <fullName evidence="3">Transposase for transposon Tn5</fullName>
        <ecNumber evidence="3">3.1.-.-</ecNumber>
    </submittedName>
</protein>
<accession>A0A518H600</accession>
<name>A0A518H600_9BACT</name>
<dbReference type="Proteomes" id="UP000317835">
    <property type="component" value="Chromosome"/>
</dbReference>
<evidence type="ECO:0000313" key="3">
    <source>
        <dbReference type="EMBL" id="QDV36260.1"/>
    </source>
</evidence>
<dbReference type="RefSeq" id="WP_145272396.1">
    <property type="nucleotide sequence ID" value="NZ_CP036426.1"/>
</dbReference>
<dbReference type="GO" id="GO:0016787">
    <property type="term" value="F:hydrolase activity"/>
    <property type="evidence" value="ECO:0007669"/>
    <property type="project" value="UniProtKB-KW"/>
</dbReference>
<evidence type="ECO:0000313" key="4">
    <source>
        <dbReference type="Proteomes" id="UP000317835"/>
    </source>
</evidence>
<evidence type="ECO:0000259" key="2">
    <source>
        <dbReference type="Pfam" id="PF14706"/>
    </source>
</evidence>
<dbReference type="OrthoDB" id="282824at2"/>
<feature type="compositionally biased region" description="Basic and acidic residues" evidence="1">
    <location>
        <begin position="180"/>
        <end position="193"/>
    </location>
</feature>
<dbReference type="PANTHER" id="PTHR37319">
    <property type="entry name" value="TRANSPOSASE"/>
    <property type="match status" value="1"/>
</dbReference>
<dbReference type="InterPro" id="IPR012337">
    <property type="entry name" value="RNaseH-like_sf"/>
</dbReference>
<sequence length="443" mass="48694">MERPIPPEPEPTRWASAHFAGADLADVRRVRRVVRIAGAWADRPGRSIPAPFEDRYDIKAAYHLFDHADATPERLQAGHRGLVAEALRQRGTSLLIEDTTVISYPGRRPVPGLGTVGYSGRGQTGFHLHTVLAARWPGQVRPDAHGRRPALEVLGLADQQSDVRAPLPAGTTRRRPPARKPTDPPKSWERATERVGPAPEEAAVRWVRVCDREADIDEFLRSCQRARHGFVVPAARDRIVMDPATGRPDGSLRRQVAASAALGQFVLQLRSRPGRAARSATLSVSVTPVALVAPRRLGRAADATERLTCTAVRVWEEHPPEGVEPLEWVLMCDAPVAGRDAAIGRASQYSARWLVEMNTRLLKTVMQMEMLRPWSPALVRKELAARMLAYNLIRELMAEAARAGGMEPRRLSFKGALHMVGAFEAGHLDDPAQIAADLPLLLG</sequence>
<dbReference type="InterPro" id="IPR014735">
    <property type="entry name" value="Transposase_Tn5-like_N"/>
</dbReference>
<keyword evidence="3" id="KW-0378">Hydrolase</keyword>
<dbReference type="Gene3D" id="3.90.350.10">
    <property type="entry name" value="Transposase Inhibitor Protein From Tn5, Chain A, domain 1"/>
    <property type="match status" value="1"/>
</dbReference>
<dbReference type="EC" id="3.1.-.-" evidence="3"/>
<dbReference type="InterPro" id="IPR038215">
    <property type="entry name" value="TN5-like_N_sf"/>
</dbReference>
<feature type="domain" description="Transposase Tn5-like N-terminal" evidence="2">
    <location>
        <begin position="13"/>
        <end position="68"/>
    </location>
</feature>
<gene>
    <name evidence="3" type="primary">tnpA_4</name>
    <name evidence="3" type="ORF">ElP_41790</name>
</gene>
<feature type="region of interest" description="Disordered" evidence="1">
    <location>
        <begin position="157"/>
        <end position="196"/>
    </location>
</feature>
<keyword evidence="4" id="KW-1185">Reference proteome</keyword>
<dbReference type="InterPro" id="IPR047768">
    <property type="entry name" value="Tn5p-like"/>
</dbReference>
<dbReference type="AlphaFoldDB" id="A0A518H600"/>
<dbReference type="PANTHER" id="PTHR37319:SF1">
    <property type="entry name" value="TRANSPOSASE TN5 DIMERISATION DOMAIN-CONTAINING PROTEIN"/>
    <property type="match status" value="1"/>
</dbReference>
<dbReference type="EMBL" id="CP036426">
    <property type="protein sequence ID" value="QDV36260.1"/>
    <property type="molecule type" value="Genomic_DNA"/>
</dbReference>
<organism evidence="3 4">
    <name type="scientific">Tautonia plasticadhaerens</name>
    <dbReference type="NCBI Taxonomy" id="2527974"/>
    <lineage>
        <taxon>Bacteria</taxon>
        <taxon>Pseudomonadati</taxon>
        <taxon>Planctomycetota</taxon>
        <taxon>Planctomycetia</taxon>
        <taxon>Isosphaerales</taxon>
        <taxon>Isosphaeraceae</taxon>
        <taxon>Tautonia</taxon>
    </lineage>
</organism>
<dbReference type="KEGG" id="tpla:ElP_41790"/>
<dbReference type="Gene3D" id="1.10.246.40">
    <property type="entry name" value="Tn5 transposase, domain 1"/>
    <property type="match status" value="1"/>
</dbReference>
<reference evidence="3 4" key="1">
    <citation type="submission" date="2019-02" db="EMBL/GenBank/DDBJ databases">
        <title>Deep-cultivation of Planctomycetes and their phenomic and genomic characterization uncovers novel biology.</title>
        <authorList>
            <person name="Wiegand S."/>
            <person name="Jogler M."/>
            <person name="Boedeker C."/>
            <person name="Pinto D."/>
            <person name="Vollmers J."/>
            <person name="Rivas-Marin E."/>
            <person name="Kohn T."/>
            <person name="Peeters S.H."/>
            <person name="Heuer A."/>
            <person name="Rast P."/>
            <person name="Oberbeckmann S."/>
            <person name="Bunk B."/>
            <person name="Jeske O."/>
            <person name="Meyerdierks A."/>
            <person name="Storesund J.E."/>
            <person name="Kallscheuer N."/>
            <person name="Luecker S."/>
            <person name="Lage O.M."/>
            <person name="Pohl T."/>
            <person name="Merkel B.J."/>
            <person name="Hornburger P."/>
            <person name="Mueller R.-W."/>
            <person name="Bruemmer F."/>
            <person name="Labrenz M."/>
            <person name="Spormann A.M."/>
            <person name="Op den Camp H."/>
            <person name="Overmann J."/>
            <person name="Amann R."/>
            <person name="Jetten M.S.M."/>
            <person name="Mascher T."/>
            <person name="Medema M.H."/>
            <person name="Devos D.P."/>
            <person name="Kaster A.-K."/>
            <person name="Ovreas L."/>
            <person name="Rohde M."/>
            <person name="Galperin M.Y."/>
            <person name="Jogler C."/>
        </authorList>
    </citation>
    <scope>NUCLEOTIDE SEQUENCE [LARGE SCALE GENOMIC DNA]</scope>
    <source>
        <strain evidence="3 4">ElP</strain>
    </source>
</reference>
<dbReference type="Pfam" id="PF14706">
    <property type="entry name" value="Tnp_DNA_bind"/>
    <property type="match status" value="1"/>
</dbReference>
<dbReference type="SUPFAM" id="SSF53098">
    <property type="entry name" value="Ribonuclease H-like"/>
    <property type="match status" value="1"/>
</dbReference>
<proteinExistence type="predicted"/>